<proteinExistence type="predicted"/>
<evidence type="ECO:0000313" key="3">
    <source>
        <dbReference type="Proteomes" id="UP000316882"/>
    </source>
</evidence>
<sequence>MKKIFSVMSATTLSLALLTGSAFAAETPSTKASASIDYSTVSNEMIKQKLIEIANKYDINEVIEGEDLEFIKTYGTRVISVPQKTTSNQIQAKAVTDSVKTHKVKGAADNDVFAGSIKGTLETALGIWQNTIEGDITTKVTSGTPDSYKTDVRIVGYGVVGTSGTYIGKTVDETYTSGWTKSKKKSWTYTLDRVFYGSVAYLTIDVVASVSGEDGELEITSD</sequence>
<feature type="chain" id="PRO_5022759678" evidence="1">
    <location>
        <begin position="25"/>
        <end position="222"/>
    </location>
</feature>
<dbReference type="Proteomes" id="UP000316882">
    <property type="component" value="Unassembled WGS sequence"/>
</dbReference>
<protein>
    <submittedName>
        <fullName evidence="2">Uncharacterized protein</fullName>
    </submittedName>
</protein>
<organism evidence="2 3">
    <name type="scientific">Brevibacillus parabrevis</name>
    <dbReference type="NCBI Taxonomy" id="54914"/>
    <lineage>
        <taxon>Bacteria</taxon>
        <taxon>Bacillati</taxon>
        <taxon>Bacillota</taxon>
        <taxon>Bacilli</taxon>
        <taxon>Bacillales</taxon>
        <taxon>Paenibacillaceae</taxon>
        <taxon>Brevibacillus</taxon>
    </lineage>
</organism>
<dbReference type="EMBL" id="BJMH01000001">
    <property type="protein sequence ID" value="GEB30608.1"/>
    <property type="molecule type" value="Genomic_DNA"/>
</dbReference>
<name>A0A4Y3PHB4_BREPA</name>
<accession>A0A4Y3PHB4</accession>
<reference evidence="2 3" key="1">
    <citation type="submission" date="2019-06" db="EMBL/GenBank/DDBJ databases">
        <title>Whole genome shotgun sequence of Brevibacillus parabrevis NBRC 12334.</title>
        <authorList>
            <person name="Hosoyama A."/>
            <person name="Uohara A."/>
            <person name="Ohji S."/>
            <person name="Ichikawa N."/>
        </authorList>
    </citation>
    <scope>NUCLEOTIDE SEQUENCE [LARGE SCALE GENOMIC DNA]</scope>
    <source>
        <strain evidence="2 3">NBRC 12334</strain>
    </source>
</reference>
<comment type="caution">
    <text evidence="2">The sequence shown here is derived from an EMBL/GenBank/DDBJ whole genome shotgun (WGS) entry which is preliminary data.</text>
</comment>
<evidence type="ECO:0000313" key="2">
    <source>
        <dbReference type="EMBL" id="GEB30608.1"/>
    </source>
</evidence>
<evidence type="ECO:0000256" key="1">
    <source>
        <dbReference type="SAM" id="SignalP"/>
    </source>
</evidence>
<dbReference type="AlphaFoldDB" id="A0A4Y3PHB4"/>
<keyword evidence="3" id="KW-1185">Reference proteome</keyword>
<dbReference type="RefSeq" id="WP_122962890.1">
    <property type="nucleotide sequence ID" value="NZ_BJMH01000001.1"/>
</dbReference>
<dbReference type="GeneID" id="87614727"/>
<keyword evidence="1" id="KW-0732">Signal</keyword>
<feature type="signal peptide" evidence="1">
    <location>
        <begin position="1"/>
        <end position="24"/>
    </location>
</feature>
<gene>
    <name evidence="2" type="ORF">BPA01_01880</name>
</gene>